<evidence type="ECO:0000313" key="1">
    <source>
        <dbReference type="EMBL" id="CAK5279039.1"/>
    </source>
</evidence>
<organism evidence="1 2">
    <name type="scientific">Mycena citricolor</name>
    <dbReference type="NCBI Taxonomy" id="2018698"/>
    <lineage>
        <taxon>Eukaryota</taxon>
        <taxon>Fungi</taxon>
        <taxon>Dikarya</taxon>
        <taxon>Basidiomycota</taxon>
        <taxon>Agaricomycotina</taxon>
        <taxon>Agaricomycetes</taxon>
        <taxon>Agaricomycetidae</taxon>
        <taxon>Agaricales</taxon>
        <taxon>Marasmiineae</taxon>
        <taxon>Mycenaceae</taxon>
        <taxon>Mycena</taxon>
    </lineage>
</organism>
<proteinExistence type="predicted"/>
<comment type="caution">
    <text evidence="1">The sequence shown here is derived from an EMBL/GenBank/DDBJ whole genome shotgun (WGS) entry which is preliminary data.</text>
</comment>
<accession>A0AAD2K4W2</accession>
<sequence length="237" mass="27273">MATRNPFELYNTNRKPSMADYENYGKKLKREVDTANVLDYERIRNPVPENICSDVDATSLQNDLLYFLRSVLTEKFEPLVKIRLQRGGWEKWFQVELCLLINHFHDRNNVHALYHATREEQVFQGTRQYADVIISEGNSPETRKLTHLLEIKCGRNNQSASDVAQDIWKDWDKVGGITGNGNGPLQPKLAAASRVAVCVTVDDPPLLTTNWSPYTVNGVVDGQPHTVYFHFRYLTRY</sequence>
<dbReference type="Proteomes" id="UP001295794">
    <property type="component" value="Unassembled WGS sequence"/>
</dbReference>
<reference evidence="1" key="1">
    <citation type="submission" date="2023-11" db="EMBL/GenBank/DDBJ databases">
        <authorList>
            <person name="De Vega J J."/>
            <person name="De Vega J J."/>
        </authorList>
    </citation>
    <scope>NUCLEOTIDE SEQUENCE</scope>
</reference>
<protein>
    <submittedName>
        <fullName evidence="1">Uncharacterized protein</fullName>
    </submittedName>
</protein>
<keyword evidence="2" id="KW-1185">Reference proteome</keyword>
<name>A0AAD2K4W2_9AGAR</name>
<dbReference type="EMBL" id="CAVNYO010000434">
    <property type="protein sequence ID" value="CAK5279039.1"/>
    <property type="molecule type" value="Genomic_DNA"/>
</dbReference>
<gene>
    <name evidence="1" type="ORF">MYCIT1_LOCUS28840</name>
</gene>
<dbReference type="AlphaFoldDB" id="A0AAD2K4W2"/>
<evidence type="ECO:0000313" key="2">
    <source>
        <dbReference type="Proteomes" id="UP001295794"/>
    </source>
</evidence>